<proteinExistence type="predicted"/>
<gene>
    <name evidence="1" type="ORF">OB951_00760</name>
</gene>
<comment type="caution">
    <text evidence="1">The sequence shown here is derived from an EMBL/GenBank/DDBJ whole genome shotgun (WGS) entry which is preliminary data.</text>
</comment>
<dbReference type="RefSeq" id="WP_281105347.1">
    <property type="nucleotide sequence ID" value="NZ_JAOPMH010000001.1"/>
</dbReference>
<reference evidence="1" key="1">
    <citation type="submission" date="2022-09" db="EMBL/GenBank/DDBJ databases">
        <authorList>
            <person name="Orihara K."/>
        </authorList>
    </citation>
    <scope>NUCLEOTIDE SEQUENCE</scope>
    <source>
        <strain evidence="1">YIT 13062</strain>
    </source>
</reference>
<dbReference type="AlphaFoldDB" id="A0AA43P5F5"/>
<dbReference type="EMBL" id="JAOPMH010000001">
    <property type="protein sequence ID" value="MDH7889154.1"/>
    <property type="molecule type" value="Genomic_DNA"/>
</dbReference>
<dbReference type="Proteomes" id="UP001161916">
    <property type="component" value="Unassembled WGS sequence"/>
</dbReference>
<name>A0AA43P5F5_9BIFI</name>
<reference evidence="1" key="2">
    <citation type="journal article" date="2023" name="Gut Microbes">
        <title>Characterization of Bifidobacterium kashiwanohense that utilizes both milk- and plant-derived oligosaccharides.</title>
        <authorList>
            <person name="Orihara K."/>
            <person name="Yahagi K."/>
            <person name="Saito Y."/>
            <person name="Watanabe Y."/>
            <person name="Sasai T."/>
            <person name="Hara T."/>
            <person name="Tsukuda N."/>
            <person name="Oki K."/>
            <person name="Fujimoto J."/>
            <person name="Matsuki T."/>
        </authorList>
    </citation>
    <scope>NUCLEOTIDE SEQUENCE</scope>
    <source>
        <strain evidence="1">YIT 13062</strain>
    </source>
</reference>
<sequence>MSGWNSDHVAEDKGWKLKSFLCTALLEKAFAQLARCDSLPSERDPLVVEDTGLFVLWVEE</sequence>
<evidence type="ECO:0000313" key="1">
    <source>
        <dbReference type="EMBL" id="MDH7889154.1"/>
    </source>
</evidence>
<protein>
    <submittedName>
        <fullName evidence="1">Uncharacterized protein</fullName>
    </submittedName>
</protein>
<evidence type="ECO:0000313" key="2">
    <source>
        <dbReference type="Proteomes" id="UP001161916"/>
    </source>
</evidence>
<accession>A0AA43P5F5</accession>
<organism evidence="1 2">
    <name type="scientific">Bifidobacterium catenulatum subsp. kashiwanohense</name>
    <dbReference type="NCBI Taxonomy" id="630129"/>
    <lineage>
        <taxon>Bacteria</taxon>
        <taxon>Bacillati</taxon>
        <taxon>Actinomycetota</taxon>
        <taxon>Actinomycetes</taxon>
        <taxon>Bifidobacteriales</taxon>
        <taxon>Bifidobacteriaceae</taxon>
        <taxon>Bifidobacterium</taxon>
    </lineage>
</organism>